<keyword evidence="1" id="KW-0732">Signal</keyword>
<evidence type="ECO:0000313" key="6">
    <source>
        <dbReference type="Proteomes" id="UP000663829"/>
    </source>
</evidence>
<dbReference type="Proteomes" id="UP000677228">
    <property type="component" value="Unassembled WGS sequence"/>
</dbReference>
<evidence type="ECO:0000313" key="5">
    <source>
        <dbReference type="EMBL" id="CAF3891318.1"/>
    </source>
</evidence>
<dbReference type="AlphaFoldDB" id="A0A814R6G4"/>
<dbReference type="Proteomes" id="UP000663829">
    <property type="component" value="Unassembled WGS sequence"/>
</dbReference>
<accession>A0A814R6G4</accession>
<dbReference type="Proteomes" id="UP000681722">
    <property type="component" value="Unassembled WGS sequence"/>
</dbReference>
<dbReference type="EMBL" id="CAJOBA010001463">
    <property type="protein sequence ID" value="CAF3597234.1"/>
    <property type="molecule type" value="Genomic_DNA"/>
</dbReference>
<reference evidence="3" key="1">
    <citation type="submission" date="2021-02" db="EMBL/GenBank/DDBJ databases">
        <authorList>
            <person name="Nowell W R."/>
        </authorList>
    </citation>
    <scope>NUCLEOTIDE SEQUENCE</scope>
</reference>
<evidence type="ECO:0000313" key="4">
    <source>
        <dbReference type="EMBL" id="CAF3597234.1"/>
    </source>
</evidence>
<organism evidence="3 6">
    <name type="scientific">Didymodactylos carnosus</name>
    <dbReference type="NCBI Taxonomy" id="1234261"/>
    <lineage>
        <taxon>Eukaryota</taxon>
        <taxon>Metazoa</taxon>
        <taxon>Spiralia</taxon>
        <taxon>Gnathifera</taxon>
        <taxon>Rotifera</taxon>
        <taxon>Eurotatoria</taxon>
        <taxon>Bdelloidea</taxon>
        <taxon>Philodinida</taxon>
        <taxon>Philodinidae</taxon>
        <taxon>Didymodactylos</taxon>
    </lineage>
</organism>
<keyword evidence="6" id="KW-1185">Reference proteome</keyword>
<dbReference type="EMBL" id="CAJOBC010006220">
    <property type="protein sequence ID" value="CAF3891318.1"/>
    <property type="molecule type" value="Genomic_DNA"/>
</dbReference>
<evidence type="ECO:0000313" key="3">
    <source>
        <dbReference type="EMBL" id="CAF1127783.1"/>
    </source>
</evidence>
<dbReference type="EMBL" id="CAJNOK010001463">
    <property type="protein sequence ID" value="CAF0813344.1"/>
    <property type="molecule type" value="Genomic_DNA"/>
</dbReference>
<dbReference type="EMBL" id="CAJNOQ010006220">
    <property type="protein sequence ID" value="CAF1127783.1"/>
    <property type="molecule type" value="Genomic_DNA"/>
</dbReference>
<sequence>MMTLSIVTLIICLMYSTANNLNDSIRCYANCTISQSFDEQLSLDNKCTEHIHSENCYAEMIFNYKERQVQIVFGKYYTGQSNSNAADTNNQYNMIKTTTMDLTRDNKMTKIRLIYTCKKNAQCDKEYVEKVYDEYILMKTDILEDELASLLFDDEFSSTTNSLTCRDNSQCYNHTLCVIHYHIPLYKKYPSDSFCEPSYKRNQSVIIIETIEGTTHSPTRIHKCNTNNCLAENYINQIDEIFEKNPIIKSVTTVETITSRIVSGNE</sequence>
<feature type="chain" id="PRO_5036410703" evidence="1">
    <location>
        <begin position="19"/>
        <end position="266"/>
    </location>
</feature>
<comment type="caution">
    <text evidence="3">The sequence shown here is derived from an EMBL/GenBank/DDBJ whole genome shotgun (WGS) entry which is preliminary data.</text>
</comment>
<gene>
    <name evidence="3" type="ORF">GPM918_LOCUS20027</name>
    <name evidence="2" type="ORF">OVA965_LOCUS5263</name>
    <name evidence="5" type="ORF">SRO942_LOCUS20024</name>
    <name evidence="4" type="ORF">TMI583_LOCUS5261</name>
</gene>
<protein>
    <submittedName>
        <fullName evidence="3">Uncharacterized protein</fullName>
    </submittedName>
</protein>
<evidence type="ECO:0000256" key="1">
    <source>
        <dbReference type="SAM" id="SignalP"/>
    </source>
</evidence>
<dbReference type="Proteomes" id="UP000682733">
    <property type="component" value="Unassembled WGS sequence"/>
</dbReference>
<proteinExistence type="predicted"/>
<name>A0A814R6G4_9BILA</name>
<evidence type="ECO:0000313" key="2">
    <source>
        <dbReference type="EMBL" id="CAF0813344.1"/>
    </source>
</evidence>
<feature type="signal peptide" evidence="1">
    <location>
        <begin position="1"/>
        <end position="18"/>
    </location>
</feature>